<gene>
    <name evidence="3" type="ORF">P7H09_15780</name>
</gene>
<evidence type="ECO:0000256" key="2">
    <source>
        <dbReference type="SAM" id="Phobius"/>
    </source>
</evidence>
<name>A0AAP5JW57_9BACL</name>
<dbReference type="AlphaFoldDB" id="A0AAP5JW57"/>
<feature type="transmembrane region" description="Helical" evidence="2">
    <location>
        <begin position="14"/>
        <end position="33"/>
    </location>
</feature>
<organism evidence="3 4">
    <name type="scientific">Paenibacillus larvae</name>
    <dbReference type="NCBI Taxonomy" id="1464"/>
    <lineage>
        <taxon>Bacteria</taxon>
        <taxon>Bacillati</taxon>
        <taxon>Bacillota</taxon>
        <taxon>Bacilli</taxon>
        <taxon>Bacillales</taxon>
        <taxon>Paenibacillaceae</taxon>
        <taxon>Paenibacillus</taxon>
    </lineage>
</organism>
<protein>
    <submittedName>
        <fullName evidence="3">Uncharacterized protein</fullName>
    </submittedName>
</protein>
<dbReference type="RefSeq" id="WP_268589535.1">
    <property type="nucleotide sequence ID" value="NZ_JAMDNE010000109.1"/>
</dbReference>
<keyword evidence="1" id="KW-0175">Coiled coil</keyword>
<keyword evidence="2" id="KW-0472">Membrane</keyword>
<evidence type="ECO:0000313" key="4">
    <source>
        <dbReference type="Proteomes" id="UP001259239"/>
    </source>
</evidence>
<proteinExistence type="predicted"/>
<evidence type="ECO:0000313" key="3">
    <source>
        <dbReference type="EMBL" id="MDT2252670.1"/>
    </source>
</evidence>
<evidence type="ECO:0000256" key="1">
    <source>
        <dbReference type="SAM" id="Coils"/>
    </source>
</evidence>
<keyword evidence="2" id="KW-0812">Transmembrane</keyword>
<dbReference type="EMBL" id="JARQGV010000004">
    <property type="protein sequence ID" value="MDT2252670.1"/>
    <property type="molecule type" value="Genomic_DNA"/>
</dbReference>
<feature type="coiled-coil region" evidence="1">
    <location>
        <begin position="78"/>
        <end position="105"/>
    </location>
</feature>
<reference evidence="3" key="2">
    <citation type="submission" date="2023-03" db="EMBL/GenBank/DDBJ databases">
        <authorList>
            <person name="Obshta O."/>
            <person name="Zabrodski M.W."/>
            <person name="Soomro T."/>
            <person name="Wilson G."/>
            <person name="Masood F."/>
            <person name="Thebeau J."/>
            <person name="Bezerra Da Silva M.C."/>
            <person name="Raza F."/>
            <person name="Biganski S."/>
            <person name="Jose M."/>
            <person name="Camilli M."/>
            <person name="Kozii I.V."/>
            <person name="Kozii R.V."/>
            <person name="Simko E."/>
            <person name="Wood S.C."/>
        </authorList>
    </citation>
    <scope>NUCLEOTIDE SEQUENCE</scope>
    <source>
        <strain evidence="3">PL001</strain>
    </source>
</reference>
<reference evidence="3" key="1">
    <citation type="journal article" date="2023" name="J. Vet. Diagn. Invest.">
        <title>Oxytetracycline-resistant Paenibacillus larvae identified in commercial beekeeping operations in Saskatchewan using pooled honey sampling.</title>
        <authorList>
            <person name="Obshta O."/>
            <person name="Zabrodski M.W."/>
            <person name="Soomro T."/>
            <person name="Wilson G."/>
            <person name="Masood F."/>
            <person name="Thebeau J."/>
            <person name="Silva M.C.B."/>
            <person name="Biganski S."/>
            <person name="Kozii I.V."/>
            <person name="Koziy R.V."/>
            <person name="Raza M.F."/>
            <person name="Jose M.S."/>
            <person name="Simko E."/>
            <person name="Wood S.C."/>
        </authorList>
    </citation>
    <scope>NUCLEOTIDE SEQUENCE</scope>
    <source>
        <strain evidence="3">PL001</strain>
    </source>
</reference>
<accession>A0AAP5JW57</accession>
<comment type="caution">
    <text evidence="3">The sequence shown here is derived from an EMBL/GenBank/DDBJ whole genome shotgun (WGS) entry which is preliminary data.</text>
</comment>
<keyword evidence="2" id="KW-1133">Transmembrane helix</keyword>
<dbReference type="Proteomes" id="UP001259239">
    <property type="component" value="Unassembled WGS sequence"/>
</dbReference>
<sequence length="132" mass="15189">MIEKLIRWTKDRRATINGVLVIAFFRSLLYSTICMEPSLSLRMVGITVDLRRYLPKKTTSSICNLSGMEMPIVELYDVESFEVTFNRVKREMDSLKNNLQGISSAARMELMAKTGLSALREKLNSSMKKRFK</sequence>